<sequence length="69" mass="7564">MAKKSGNKQQKLTAQQKSDRIKAAKEREARAQAQRERSAKMKKIFTVVVCVILVLALGIPTIALSVLTA</sequence>
<dbReference type="Proteomes" id="UP000468668">
    <property type="component" value="Unassembled WGS sequence"/>
</dbReference>
<dbReference type="AlphaFoldDB" id="A0A6N6NQG2"/>
<accession>A0A6N6NQG2</accession>
<keyword evidence="2" id="KW-0472">Membrane</keyword>
<evidence type="ECO:0000313" key="3">
    <source>
        <dbReference type="EMBL" id="KAB1638738.1"/>
    </source>
</evidence>
<dbReference type="EMBL" id="WAJR01000022">
    <property type="protein sequence ID" value="KAB1638738.1"/>
    <property type="molecule type" value="Genomic_DNA"/>
</dbReference>
<feature type="compositionally biased region" description="Basic and acidic residues" evidence="1">
    <location>
        <begin position="17"/>
        <end position="38"/>
    </location>
</feature>
<protein>
    <submittedName>
        <fullName evidence="3">CASC3 protein CASC3</fullName>
    </submittedName>
</protein>
<keyword evidence="4" id="KW-1185">Reference proteome</keyword>
<name>A0A6N6NQG2_9ACTN</name>
<evidence type="ECO:0000256" key="1">
    <source>
        <dbReference type="SAM" id="MobiDB-lite"/>
    </source>
</evidence>
<feature type="region of interest" description="Disordered" evidence="1">
    <location>
        <begin position="1"/>
        <end position="38"/>
    </location>
</feature>
<evidence type="ECO:0000256" key="2">
    <source>
        <dbReference type="SAM" id="Phobius"/>
    </source>
</evidence>
<dbReference type="RefSeq" id="WP_158050050.1">
    <property type="nucleotide sequence ID" value="NZ_DAWAFB010000006.1"/>
</dbReference>
<dbReference type="GeneID" id="98658398"/>
<gene>
    <name evidence="3" type="ORF">F8C90_08260</name>
</gene>
<feature type="compositionally biased region" description="Polar residues" evidence="1">
    <location>
        <begin position="7"/>
        <end position="16"/>
    </location>
</feature>
<proteinExistence type="predicted"/>
<keyword evidence="2" id="KW-1133">Transmembrane helix</keyword>
<organism evidence="3 4">
    <name type="scientific">Ellagibacter isourolithinifaciens</name>
    <dbReference type="NCBI Taxonomy" id="2137581"/>
    <lineage>
        <taxon>Bacteria</taxon>
        <taxon>Bacillati</taxon>
        <taxon>Actinomycetota</taxon>
        <taxon>Coriobacteriia</taxon>
        <taxon>Eggerthellales</taxon>
        <taxon>Eggerthellaceae</taxon>
        <taxon>Ellagibacter</taxon>
    </lineage>
</organism>
<comment type="caution">
    <text evidence="3">The sequence shown here is derived from an EMBL/GenBank/DDBJ whole genome shotgun (WGS) entry which is preliminary data.</text>
</comment>
<keyword evidence="2" id="KW-0812">Transmembrane</keyword>
<feature type="transmembrane region" description="Helical" evidence="2">
    <location>
        <begin position="44"/>
        <end position="67"/>
    </location>
</feature>
<reference evidence="3 4" key="1">
    <citation type="submission" date="2019-09" db="EMBL/GenBank/DDBJ databases">
        <title>Whole genome shotgun sequencing (WGS) of Ellagibacter isourolithinifaciens DSM 104140(T) and Adlercreutzia muris DSM 29508(T).</title>
        <authorList>
            <person name="Stoll D.A."/>
            <person name="Danylec N."/>
            <person name="Huch M."/>
        </authorList>
    </citation>
    <scope>NUCLEOTIDE SEQUENCE [LARGE SCALE GENOMIC DNA]</scope>
    <source>
        <strain evidence="3 4">DSM 104140</strain>
    </source>
</reference>
<evidence type="ECO:0000313" key="4">
    <source>
        <dbReference type="Proteomes" id="UP000468668"/>
    </source>
</evidence>